<feature type="chain" id="PRO_5020854429" evidence="1">
    <location>
        <begin position="26"/>
        <end position="416"/>
    </location>
</feature>
<comment type="caution">
    <text evidence="3">The sequence shown here is derived from an EMBL/GenBank/DDBJ whole genome shotgun (WGS) entry which is preliminary data.</text>
</comment>
<evidence type="ECO:0000313" key="3">
    <source>
        <dbReference type="EMBL" id="TCD12324.1"/>
    </source>
</evidence>
<protein>
    <submittedName>
        <fullName evidence="3">Sorbosone dehydrogenase</fullName>
    </submittedName>
</protein>
<dbReference type="Proteomes" id="UP000291301">
    <property type="component" value="Unassembled WGS sequence"/>
</dbReference>
<dbReference type="RefSeq" id="WP_131570415.1">
    <property type="nucleotide sequence ID" value="NZ_JAINFK010000005.1"/>
</dbReference>
<sequence length="416" mass="45577">MTIFRTLLCASAILACTGVAAHAQADLERLSQFKSTGTTEFKVIEQDGSKADAIRKTLERITLPQGFKIDLYAIVPDARHMAVGPQGIVTFVGTRKTEVWAVTDRDKDRVADEVKNFAPSLAKAIPNGPCFSKDGFLYLAEQNRVLLFPAAEFFYESPDVAAFAVIEQGELIPPEAESYNHTARVCRVGPDGKLYISLGQPLNVAAPEDLDRNTKWGIGGIIRLNTDGTGREVYTYGVRNSVGHDFHPVTGELWFTDNQVDGMGDDIPPGELNRQTAAGQNFGHPWYGGGDVRTNEYKSDEVPVEVVMPAVETIAHAADLGMTFYTGDMFPAKYRNAIFSAQHGSWNRTEPVGARVMVTFIDDEGNAKMEPFAEGWKDENGEYLGRPVDVAQLRDGSLLVSDDLAGALYRISYEAP</sequence>
<evidence type="ECO:0000256" key="1">
    <source>
        <dbReference type="SAM" id="SignalP"/>
    </source>
</evidence>
<dbReference type="Gene3D" id="2.120.10.30">
    <property type="entry name" value="TolB, C-terminal domain"/>
    <property type="match status" value="1"/>
</dbReference>
<dbReference type="EMBL" id="SJST01000007">
    <property type="protein sequence ID" value="TCD12324.1"/>
    <property type="molecule type" value="Genomic_DNA"/>
</dbReference>
<dbReference type="InterPro" id="IPR011041">
    <property type="entry name" value="Quinoprot_gluc/sorb_DH_b-prop"/>
</dbReference>
<reference evidence="3 4" key="1">
    <citation type="journal article" date="2015" name="Antonie Van Leeuwenhoek">
        <title>Oricola cellulosilytica gen. nov., sp. nov., a cellulose-degrading bacterium of the family Phyllobacteriaceae isolated from surface seashore water, and emended descriptions of Mesorhizobium loti and Phyllobacterium myrsinacearum.</title>
        <authorList>
            <person name="Hameed A."/>
            <person name="Shahina M."/>
            <person name="Lai W.A."/>
            <person name="Lin S.Y."/>
            <person name="Young L.S."/>
            <person name="Liu Y.C."/>
            <person name="Hsu Y.H."/>
            <person name="Young C.C."/>
        </authorList>
    </citation>
    <scope>NUCLEOTIDE SEQUENCE [LARGE SCALE GENOMIC DNA]</scope>
    <source>
        <strain evidence="3 4">KCTC 52183</strain>
    </source>
</reference>
<dbReference type="PROSITE" id="PS51257">
    <property type="entry name" value="PROKAR_LIPOPROTEIN"/>
    <property type="match status" value="1"/>
</dbReference>
<dbReference type="SUPFAM" id="SSF50952">
    <property type="entry name" value="Soluble quinoprotein glucose dehydrogenase"/>
    <property type="match status" value="1"/>
</dbReference>
<organism evidence="3 4">
    <name type="scientific">Oricola cellulosilytica</name>
    <dbReference type="NCBI Taxonomy" id="1429082"/>
    <lineage>
        <taxon>Bacteria</taxon>
        <taxon>Pseudomonadati</taxon>
        <taxon>Pseudomonadota</taxon>
        <taxon>Alphaproteobacteria</taxon>
        <taxon>Hyphomicrobiales</taxon>
        <taxon>Ahrensiaceae</taxon>
        <taxon>Oricola</taxon>
    </lineage>
</organism>
<dbReference type="OrthoDB" id="9770043at2"/>
<gene>
    <name evidence="3" type="ORF">E0D97_14990</name>
</gene>
<feature type="signal peptide" evidence="1">
    <location>
        <begin position="1"/>
        <end position="25"/>
    </location>
</feature>
<name>A0A4R0P5Z0_9HYPH</name>
<dbReference type="PANTHER" id="PTHR19328:SF40">
    <property type="entry name" value="BLL0591 PROTEIN"/>
    <property type="match status" value="1"/>
</dbReference>
<keyword evidence="1" id="KW-0732">Signal</keyword>
<dbReference type="Pfam" id="PF07995">
    <property type="entry name" value="GSDH"/>
    <property type="match status" value="1"/>
</dbReference>
<keyword evidence="4" id="KW-1185">Reference proteome</keyword>
<evidence type="ECO:0000313" key="4">
    <source>
        <dbReference type="Proteomes" id="UP000291301"/>
    </source>
</evidence>
<dbReference type="PANTHER" id="PTHR19328">
    <property type="entry name" value="HEDGEHOG-INTERACTING PROTEIN"/>
    <property type="match status" value="1"/>
</dbReference>
<dbReference type="InterPro" id="IPR011042">
    <property type="entry name" value="6-blade_b-propeller_TolB-like"/>
</dbReference>
<evidence type="ECO:0000259" key="2">
    <source>
        <dbReference type="Pfam" id="PF07995"/>
    </source>
</evidence>
<dbReference type="AlphaFoldDB" id="A0A4R0P5Z0"/>
<dbReference type="InterPro" id="IPR012938">
    <property type="entry name" value="Glc/Sorbosone_DH"/>
</dbReference>
<proteinExistence type="predicted"/>
<feature type="domain" description="Glucose/Sorbosone dehydrogenase" evidence="2">
    <location>
        <begin position="174"/>
        <end position="340"/>
    </location>
</feature>
<accession>A0A4R0P5Z0</accession>